<evidence type="ECO:0000313" key="1">
    <source>
        <dbReference type="EMBL" id="MCD5311828.1"/>
    </source>
</evidence>
<evidence type="ECO:0008006" key="3">
    <source>
        <dbReference type="Google" id="ProtNLM"/>
    </source>
</evidence>
<dbReference type="Proteomes" id="UP001138997">
    <property type="component" value="Unassembled WGS sequence"/>
</dbReference>
<sequence>MQKPPRFGVNYVPSGDWFYSWLSPRWDSIRRDLDSIAALGMDHVRVLPLWPVLQPNRTLIRPEALADVRRVVELAGEAGLDSSVDVLQGHLSSFDFLPSWLSSWHRRNMFTDPDVVQAQADLVAALHGAIADLPGYLGLTLGNEVNQFSSRPHPTPMSATPGEASAWLEKLLAAAPSGERLHAAYDALWYQDGHPFEPEHASRYGDVTAIHSWIFNGTAQYYGAMSGPSVRHAEYLMELSRAFAVDRSRPVWLQEIGAPLNVLEEADAPRFCQEAVRAAASCDALWGVTWWCSHDVAPGLADFPELEYSLGLFDAEGAVKPIGRAFAEVAAEVKAQSAPAKRTTAVKIPDGFSRSMLAPGGVVFTAWMEAAERGERPALVLDGGETFERLLPPASVSTPGVYSAVSDTEMFAQ</sequence>
<name>A0A9X1NCY7_9ACTN</name>
<keyword evidence="2" id="KW-1185">Reference proteome</keyword>
<dbReference type="RefSeq" id="WP_231441430.1">
    <property type="nucleotide sequence ID" value="NZ_JAJOMB010000006.1"/>
</dbReference>
<accession>A0A9X1NCY7</accession>
<organism evidence="1 2">
    <name type="scientific">Kineosporia babensis</name>
    <dbReference type="NCBI Taxonomy" id="499548"/>
    <lineage>
        <taxon>Bacteria</taxon>
        <taxon>Bacillati</taxon>
        <taxon>Actinomycetota</taxon>
        <taxon>Actinomycetes</taxon>
        <taxon>Kineosporiales</taxon>
        <taxon>Kineosporiaceae</taxon>
        <taxon>Kineosporia</taxon>
    </lineage>
</organism>
<dbReference type="EMBL" id="JAJOMB010000006">
    <property type="protein sequence ID" value="MCD5311828.1"/>
    <property type="molecule type" value="Genomic_DNA"/>
</dbReference>
<gene>
    <name evidence="1" type="ORF">LR394_13040</name>
</gene>
<dbReference type="Gene3D" id="3.20.20.80">
    <property type="entry name" value="Glycosidases"/>
    <property type="match status" value="1"/>
</dbReference>
<dbReference type="SUPFAM" id="SSF51445">
    <property type="entry name" value="(Trans)glycosidases"/>
    <property type="match status" value="1"/>
</dbReference>
<dbReference type="AlphaFoldDB" id="A0A9X1NCY7"/>
<dbReference type="InterPro" id="IPR017853">
    <property type="entry name" value="GH"/>
</dbReference>
<protein>
    <recommendedName>
        <fullName evidence="3">Glycosyl hydrolase</fullName>
    </recommendedName>
</protein>
<comment type="caution">
    <text evidence="1">The sequence shown here is derived from an EMBL/GenBank/DDBJ whole genome shotgun (WGS) entry which is preliminary data.</text>
</comment>
<evidence type="ECO:0000313" key="2">
    <source>
        <dbReference type="Proteomes" id="UP001138997"/>
    </source>
</evidence>
<reference evidence="1" key="1">
    <citation type="submission" date="2021-11" db="EMBL/GenBank/DDBJ databases">
        <title>Streptomyces corallinus and Kineosporia corallina sp. nov., two new coral-derived marine actinobacteria.</title>
        <authorList>
            <person name="Buangrab K."/>
            <person name="Sutthacheep M."/>
            <person name="Yeemin T."/>
            <person name="Harunari E."/>
            <person name="Igarashi Y."/>
            <person name="Sripreechasak P."/>
            <person name="Kanchanasin P."/>
            <person name="Tanasupawat S."/>
            <person name="Phongsopitanun W."/>
        </authorList>
    </citation>
    <scope>NUCLEOTIDE SEQUENCE</scope>
    <source>
        <strain evidence="1">JCM 31032</strain>
    </source>
</reference>
<proteinExistence type="predicted"/>